<evidence type="ECO:0000313" key="6">
    <source>
        <dbReference type="Proteomes" id="UP000011648"/>
    </source>
</evidence>
<dbReference type="PANTHER" id="PTHR42756">
    <property type="entry name" value="TRANSCRIPTIONAL REGULATOR, MARR"/>
    <property type="match status" value="1"/>
</dbReference>
<dbReference type="Gene3D" id="1.10.10.10">
    <property type="entry name" value="Winged helix-like DNA-binding domain superfamily/Winged helix DNA-binding domain"/>
    <property type="match status" value="1"/>
</dbReference>
<evidence type="ECO:0000256" key="3">
    <source>
        <dbReference type="ARBA" id="ARBA00023163"/>
    </source>
</evidence>
<dbReference type="GO" id="GO:0003677">
    <property type="term" value="F:DNA binding"/>
    <property type="evidence" value="ECO:0007669"/>
    <property type="project" value="UniProtKB-KW"/>
</dbReference>
<sequence>MTHDELAWHVSLAGRALSSRIQDRLSEHGLGHGEYRILFALYDEEGLTQTDLVARHHLDKSVVARVTDRLEEKGYVERRPDPDDGRRKRLFLTPAAEALRDDVRAIKDSVEAEITQDLDDAEVDALVTGLRTVARNLGAESEDDR</sequence>
<reference evidence="5 6" key="1">
    <citation type="journal article" date="2014" name="PLoS Genet.">
        <title>Phylogenetically driven sequencing of extremely halophilic archaea reveals strategies for static and dynamic osmo-response.</title>
        <authorList>
            <person name="Becker E.A."/>
            <person name="Seitzer P.M."/>
            <person name="Tritt A."/>
            <person name="Larsen D."/>
            <person name="Krusor M."/>
            <person name="Yao A.I."/>
            <person name="Wu D."/>
            <person name="Madern D."/>
            <person name="Eisen J.A."/>
            <person name="Darling A.E."/>
            <person name="Facciotti M.T."/>
        </authorList>
    </citation>
    <scope>NUCLEOTIDE SEQUENCE [LARGE SCALE GENOMIC DNA]</scope>
    <source>
        <strain evidence="5 6">DSM 12281</strain>
    </source>
</reference>
<organism evidence="5 6">
    <name type="scientific">Natrialba taiwanensis DSM 12281</name>
    <dbReference type="NCBI Taxonomy" id="1230458"/>
    <lineage>
        <taxon>Archaea</taxon>
        <taxon>Methanobacteriati</taxon>
        <taxon>Methanobacteriota</taxon>
        <taxon>Stenosarchaea group</taxon>
        <taxon>Halobacteria</taxon>
        <taxon>Halobacteriales</taxon>
        <taxon>Natrialbaceae</taxon>
        <taxon>Natrialba</taxon>
    </lineage>
</organism>
<dbReference type="GO" id="GO:0003700">
    <property type="term" value="F:DNA-binding transcription factor activity"/>
    <property type="evidence" value="ECO:0007669"/>
    <property type="project" value="InterPro"/>
</dbReference>
<dbReference type="SMART" id="SM00347">
    <property type="entry name" value="HTH_MARR"/>
    <property type="match status" value="1"/>
</dbReference>
<gene>
    <name evidence="5" type="ORF">C484_02010</name>
</gene>
<dbReference type="PATRIC" id="fig|1230458.4.peg.394"/>
<evidence type="ECO:0000259" key="4">
    <source>
        <dbReference type="PROSITE" id="PS50995"/>
    </source>
</evidence>
<evidence type="ECO:0000313" key="5">
    <source>
        <dbReference type="EMBL" id="ELY96448.1"/>
    </source>
</evidence>
<evidence type="ECO:0000256" key="2">
    <source>
        <dbReference type="ARBA" id="ARBA00023125"/>
    </source>
</evidence>
<evidence type="ECO:0000256" key="1">
    <source>
        <dbReference type="ARBA" id="ARBA00023015"/>
    </source>
</evidence>
<protein>
    <submittedName>
        <fullName evidence="5">MarR family transcriptional regulator</fullName>
    </submittedName>
</protein>
<accession>M0AGG1</accession>
<keyword evidence="1" id="KW-0805">Transcription regulation</keyword>
<dbReference type="InterPro" id="IPR036388">
    <property type="entry name" value="WH-like_DNA-bd_sf"/>
</dbReference>
<keyword evidence="6" id="KW-1185">Reference proteome</keyword>
<dbReference type="AlphaFoldDB" id="M0AGG1"/>
<dbReference type="Proteomes" id="UP000011648">
    <property type="component" value="Unassembled WGS sequence"/>
</dbReference>
<keyword evidence="3" id="KW-0804">Transcription</keyword>
<comment type="caution">
    <text evidence="5">The sequence shown here is derived from an EMBL/GenBank/DDBJ whole genome shotgun (WGS) entry which is preliminary data.</text>
</comment>
<dbReference type="InterPro" id="IPR000835">
    <property type="entry name" value="HTH_MarR-typ"/>
</dbReference>
<dbReference type="InterPro" id="IPR036390">
    <property type="entry name" value="WH_DNA-bd_sf"/>
</dbReference>
<keyword evidence="2" id="KW-0238">DNA-binding</keyword>
<dbReference type="EMBL" id="AOIL01000009">
    <property type="protein sequence ID" value="ELY96448.1"/>
    <property type="molecule type" value="Genomic_DNA"/>
</dbReference>
<dbReference type="PROSITE" id="PS50995">
    <property type="entry name" value="HTH_MARR_2"/>
    <property type="match status" value="1"/>
</dbReference>
<proteinExistence type="predicted"/>
<dbReference type="OrthoDB" id="10712at2157"/>
<name>M0AGG1_9EURY</name>
<dbReference type="PANTHER" id="PTHR42756:SF1">
    <property type="entry name" value="TRANSCRIPTIONAL REPRESSOR OF EMRAB OPERON"/>
    <property type="match status" value="1"/>
</dbReference>
<dbReference type="RefSeq" id="WP_006824307.1">
    <property type="nucleotide sequence ID" value="NZ_AOIL01000009.1"/>
</dbReference>
<dbReference type="STRING" id="1230458.C484_02010"/>
<dbReference type="SUPFAM" id="SSF46785">
    <property type="entry name" value="Winged helix' DNA-binding domain"/>
    <property type="match status" value="1"/>
</dbReference>
<feature type="domain" description="HTH marR-type" evidence="4">
    <location>
        <begin position="3"/>
        <end position="135"/>
    </location>
</feature>
<dbReference type="Pfam" id="PF12802">
    <property type="entry name" value="MarR_2"/>
    <property type="match status" value="1"/>
</dbReference>